<proteinExistence type="predicted"/>
<reference evidence="1 2" key="1">
    <citation type="submission" date="2020-08" db="EMBL/GenBank/DDBJ databases">
        <title>Genomic Encyclopedia of Type Strains, Phase IV (KMG-IV): sequencing the most valuable type-strain genomes for metagenomic binning, comparative biology and taxonomic classification.</title>
        <authorList>
            <person name="Goeker M."/>
        </authorList>
    </citation>
    <scope>NUCLEOTIDE SEQUENCE [LARGE SCALE GENOMIC DNA]</scope>
    <source>
        <strain evidence="1 2">DSM 100039</strain>
    </source>
</reference>
<dbReference type="Proteomes" id="UP000556329">
    <property type="component" value="Unassembled WGS sequence"/>
</dbReference>
<organism evidence="1 2">
    <name type="scientific">Mesorhizobium sangaii</name>
    <dbReference type="NCBI Taxonomy" id="505389"/>
    <lineage>
        <taxon>Bacteria</taxon>
        <taxon>Pseudomonadati</taxon>
        <taxon>Pseudomonadota</taxon>
        <taxon>Alphaproteobacteria</taxon>
        <taxon>Hyphomicrobiales</taxon>
        <taxon>Phyllobacteriaceae</taxon>
        <taxon>Mesorhizobium</taxon>
    </lineage>
</organism>
<gene>
    <name evidence="1" type="ORF">HNQ71_006098</name>
</gene>
<keyword evidence="2" id="KW-1185">Reference proteome</keyword>
<dbReference type="AlphaFoldDB" id="A0A841PDK3"/>
<comment type="caution">
    <text evidence="1">The sequence shown here is derived from an EMBL/GenBank/DDBJ whole genome shotgun (WGS) entry which is preliminary data.</text>
</comment>
<name>A0A841PDK3_9HYPH</name>
<evidence type="ECO:0000313" key="1">
    <source>
        <dbReference type="EMBL" id="MBB6413394.1"/>
    </source>
</evidence>
<accession>A0A841PDK3</accession>
<evidence type="ECO:0000313" key="2">
    <source>
        <dbReference type="Proteomes" id="UP000556329"/>
    </source>
</evidence>
<dbReference type="EMBL" id="JACHEF010000008">
    <property type="protein sequence ID" value="MBB6413394.1"/>
    <property type="molecule type" value="Genomic_DNA"/>
</dbReference>
<sequence>MKGIREEDRVRLARDLAETKWTRANDAWESITWTILRDETCGFPMNEIGTVRGYVWDGARSIDLPSVEVIYEIQLDLIIIHEVDFRDATYGQAGRA</sequence>
<protein>
    <submittedName>
        <fullName evidence="1">Uncharacterized protein</fullName>
    </submittedName>
</protein>